<sequence length="409" mass="42425">MSSIELIQKKSIRTLSSVQVLSGIGTAGTFAAGSLLVSSITNSETLAGLSQTFGVLGAAAMAIPLAKLTEKGGRRLGLALGYGLGSIGGISAIMGGVHRNIFLMLLGTFLVGAASASGYQARFAATDLALPENRSRNLSFVVWGSTVGAVAGPNLMEPAGNLAEHFSLPRLVGPYMVAAFMLAAASTVITIFLRPDPYLTALKLQHLNSTKVKRHTARKTLHLVSKNPRALLGIIAIAIGHVAMVSVMVMTPVHMAHVDVTLTIIGLVISIHVAGMYALSPVVGYLSDKWGRVTVIRIGGIILLASTLIAGLSHADNVATMGLGLFLLGLGWSCTLIAGSTLLSESLTEDLRPSAQGASDLLMNLTGALGGALAGVVIATLGYGWLCFFAAIPVSILVVLTFRRFKVSE</sequence>
<dbReference type="PANTHER" id="PTHR23534:SF1">
    <property type="entry name" value="MAJOR FACILITATOR SUPERFAMILY PROTEIN"/>
    <property type="match status" value="1"/>
</dbReference>
<dbReference type="SUPFAM" id="SSF103473">
    <property type="entry name" value="MFS general substrate transporter"/>
    <property type="match status" value="1"/>
</dbReference>
<dbReference type="PANTHER" id="PTHR23534">
    <property type="entry name" value="MFS PERMEASE"/>
    <property type="match status" value="1"/>
</dbReference>
<dbReference type="AlphaFoldDB" id="A0A6J7EZH3"/>
<dbReference type="PROSITE" id="PS50850">
    <property type="entry name" value="MFS"/>
    <property type="match status" value="1"/>
</dbReference>
<name>A0A6J7EZH3_9ZZZZ</name>
<feature type="transmembrane region" description="Helical" evidence="1">
    <location>
        <begin position="321"/>
        <end position="343"/>
    </location>
</feature>
<dbReference type="GO" id="GO:0022857">
    <property type="term" value="F:transmembrane transporter activity"/>
    <property type="evidence" value="ECO:0007669"/>
    <property type="project" value="InterPro"/>
</dbReference>
<dbReference type="Pfam" id="PF07690">
    <property type="entry name" value="MFS_1"/>
    <property type="match status" value="1"/>
</dbReference>
<feature type="transmembrane region" description="Helical" evidence="1">
    <location>
        <begin position="355"/>
        <end position="377"/>
    </location>
</feature>
<feature type="transmembrane region" description="Helical" evidence="1">
    <location>
        <begin position="101"/>
        <end position="125"/>
    </location>
</feature>
<dbReference type="InterPro" id="IPR011701">
    <property type="entry name" value="MFS"/>
</dbReference>
<feature type="transmembrane region" description="Helical" evidence="1">
    <location>
        <begin position="46"/>
        <end position="66"/>
    </location>
</feature>
<keyword evidence="1" id="KW-0812">Transmembrane</keyword>
<proteinExistence type="predicted"/>
<dbReference type="InterPro" id="IPR020846">
    <property type="entry name" value="MFS_dom"/>
</dbReference>
<accession>A0A6J7EZH3</accession>
<reference evidence="3" key="1">
    <citation type="submission" date="2020-05" db="EMBL/GenBank/DDBJ databases">
        <authorList>
            <person name="Chiriac C."/>
            <person name="Salcher M."/>
            <person name="Ghai R."/>
            <person name="Kavagutti S V."/>
        </authorList>
    </citation>
    <scope>NUCLEOTIDE SEQUENCE</scope>
</reference>
<protein>
    <submittedName>
        <fullName evidence="3">Unannotated protein</fullName>
    </submittedName>
</protein>
<feature type="transmembrane region" description="Helical" evidence="1">
    <location>
        <begin position="137"/>
        <end position="155"/>
    </location>
</feature>
<feature type="transmembrane region" description="Helical" evidence="1">
    <location>
        <begin position="262"/>
        <end position="283"/>
    </location>
</feature>
<dbReference type="EMBL" id="CAFBME010000007">
    <property type="protein sequence ID" value="CAB4889222.1"/>
    <property type="molecule type" value="Genomic_DNA"/>
</dbReference>
<dbReference type="InterPro" id="IPR036259">
    <property type="entry name" value="MFS_trans_sf"/>
</dbReference>
<feature type="transmembrane region" description="Helical" evidence="1">
    <location>
        <begin position="230"/>
        <end position="250"/>
    </location>
</feature>
<feature type="transmembrane region" description="Helical" evidence="1">
    <location>
        <begin position="295"/>
        <end position="315"/>
    </location>
</feature>
<dbReference type="Gene3D" id="1.20.1250.20">
    <property type="entry name" value="MFS general substrate transporter like domains"/>
    <property type="match status" value="2"/>
</dbReference>
<evidence type="ECO:0000313" key="3">
    <source>
        <dbReference type="EMBL" id="CAB4889222.1"/>
    </source>
</evidence>
<evidence type="ECO:0000259" key="2">
    <source>
        <dbReference type="PROSITE" id="PS50850"/>
    </source>
</evidence>
<feature type="transmembrane region" description="Helical" evidence="1">
    <location>
        <begin position="175"/>
        <end position="193"/>
    </location>
</feature>
<feature type="domain" description="Major facilitator superfamily (MFS) profile" evidence="2">
    <location>
        <begin position="229"/>
        <end position="409"/>
    </location>
</feature>
<organism evidence="3">
    <name type="scientific">freshwater metagenome</name>
    <dbReference type="NCBI Taxonomy" id="449393"/>
    <lineage>
        <taxon>unclassified sequences</taxon>
        <taxon>metagenomes</taxon>
        <taxon>ecological metagenomes</taxon>
    </lineage>
</organism>
<keyword evidence="1" id="KW-1133">Transmembrane helix</keyword>
<feature type="transmembrane region" description="Helical" evidence="1">
    <location>
        <begin position="383"/>
        <end position="402"/>
    </location>
</feature>
<feature type="transmembrane region" description="Helical" evidence="1">
    <location>
        <begin position="20"/>
        <end position="40"/>
    </location>
</feature>
<keyword evidence="1" id="KW-0472">Membrane</keyword>
<feature type="transmembrane region" description="Helical" evidence="1">
    <location>
        <begin position="78"/>
        <end position="95"/>
    </location>
</feature>
<gene>
    <name evidence="3" type="ORF">UFOPK3555_00194</name>
</gene>
<evidence type="ECO:0000256" key="1">
    <source>
        <dbReference type="SAM" id="Phobius"/>
    </source>
</evidence>